<dbReference type="SUPFAM" id="SSF49344">
    <property type="entry name" value="CBD9-like"/>
    <property type="match status" value="1"/>
</dbReference>
<comment type="caution">
    <text evidence="11">The sequence shown here is derived from an EMBL/GenBank/DDBJ whole genome shotgun (WGS) entry which is preliminary data.</text>
</comment>
<feature type="domain" description="Cytochrome b561" evidence="10">
    <location>
        <begin position="214"/>
        <end position="408"/>
    </location>
</feature>
<gene>
    <name evidence="11" type="ORF">TWF696_004853</name>
</gene>
<keyword evidence="5 8" id="KW-1133">Transmembrane helix</keyword>
<dbReference type="GO" id="GO:0016020">
    <property type="term" value="C:membrane"/>
    <property type="evidence" value="ECO:0007669"/>
    <property type="project" value="UniProtKB-SubCell"/>
</dbReference>
<dbReference type="PANTHER" id="PTHR47797">
    <property type="entry name" value="DEHYDROGENASE, PUTATIVE (AFU_ORTHOLOGUE AFUA_8G05805)-RELATED"/>
    <property type="match status" value="1"/>
</dbReference>
<protein>
    <recommendedName>
        <fullName evidence="10">Cytochrome b561 domain-containing protein</fullName>
    </recommendedName>
</protein>
<feature type="transmembrane region" description="Helical" evidence="8">
    <location>
        <begin position="317"/>
        <end position="336"/>
    </location>
</feature>
<dbReference type="Gene3D" id="2.60.40.1210">
    <property type="entry name" value="Cellobiose dehydrogenase, cytochrome domain"/>
    <property type="match status" value="1"/>
</dbReference>
<feature type="transmembrane region" description="Helical" evidence="8">
    <location>
        <begin position="348"/>
        <end position="371"/>
    </location>
</feature>
<evidence type="ECO:0000256" key="3">
    <source>
        <dbReference type="ARBA" id="ARBA00022692"/>
    </source>
</evidence>
<dbReference type="InterPro" id="IPR015920">
    <property type="entry name" value="Cellobiose_DH-like_cyt"/>
</dbReference>
<dbReference type="CDD" id="cd09630">
    <property type="entry name" value="CDH_like_cytochrome"/>
    <property type="match status" value="1"/>
</dbReference>
<dbReference type="PANTHER" id="PTHR47797:SF1">
    <property type="entry name" value="CYTOCHROME B561 DOMAIN-CONTAINING PROTEIN-RELATED"/>
    <property type="match status" value="1"/>
</dbReference>
<keyword evidence="2" id="KW-0813">Transport</keyword>
<dbReference type="SMART" id="SM00665">
    <property type="entry name" value="B561"/>
    <property type="match status" value="1"/>
</dbReference>
<evidence type="ECO:0000256" key="1">
    <source>
        <dbReference type="ARBA" id="ARBA00004370"/>
    </source>
</evidence>
<evidence type="ECO:0000256" key="7">
    <source>
        <dbReference type="SAM" id="MobiDB-lite"/>
    </source>
</evidence>
<keyword evidence="12" id="KW-1185">Reference proteome</keyword>
<dbReference type="CDD" id="cd08760">
    <property type="entry name" value="Cyt_b561_FRRS1_like"/>
    <property type="match status" value="1"/>
</dbReference>
<dbReference type="InterPro" id="IPR006593">
    <property type="entry name" value="Cyt_b561/ferric_Rdtase_TM"/>
</dbReference>
<feature type="chain" id="PRO_5043821724" description="Cytochrome b561 domain-containing protein" evidence="9">
    <location>
        <begin position="22"/>
        <end position="432"/>
    </location>
</feature>
<dbReference type="Gene3D" id="1.20.120.1770">
    <property type="match status" value="1"/>
</dbReference>
<keyword evidence="9" id="KW-0732">Signal</keyword>
<feature type="region of interest" description="Disordered" evidence="7">
    <location>
        <begin position="188"/>
        <end position="234"/>
    </location>
</feature>
<evidence type="ECO:0000256" key="2">
    <source>
        <dbReference type="ARBA" id="ARBA00022448"/>
    </source>
</evidence>
<reference evidence="11 12" key="1">
    <citation type="submission" date="2019-10" db="EMBL/GenBank/DDBJ databases">
        <authorList>
            <person name="Palmer J.M."/>
        </authorList>
    </citation>
    <scope>NUCLEOTIDE SEQUENCE [LARGE SCALE GENOMIC DNA]</scope>
    <source>
        <strain evidence="11 12">TWF696</strain>
    </source>
</reference>
<comment type="subcellular location">
    <subcellularLocation>
        <location evidence="1">Membrane</location>
    </subcellularLocation>
</comment>
<evidence type="ECO:0000256" key="5">
    <source>
        <dbReference type="ARBA" id="ARBA00022989"/>
    </source>
</evidence>
<organism evidence="11 12">
    <name type="scientific">Orbilia brochopaga</name>
    <dbReference type="NCBI Taxonomy" id="3140254"/>
    <lineage>
        <taxon>Eukaryota</taxon>
        <taxon>Fungi</taxon>
        <taxon>Dikarya</taxon>
        <taxon>Ascomycota</taxon>
        <taxon>Pezizomycotina</taxon>
        <taxon>Orbiliomycetes</taxon>
        <taxon>Orbiliales</taxon>
        <taxon>Orbiliaceae</taxon>
        <taxon>Orbilia</taxon>
    </lineage>
</organism>
<feature type="transmembrane region" description="Helical" evidence="8">
    <location>
        <begin position="286"/>
        <end position="305"/>
    </location>
</feature>
<keyword evidence="6 8" id="KW-0472">Membrane</keyword>
<dbReference type="InterPro" id="IPR005018">
    <property type="entry name" value="DOMON_domain"/>
</dbReference>
<dbReference type="Proteomes" id="UP001375240">
    <property type="component" value="Unassembled WGS sequence"/>
</dbReference>
<evidence type="ECO:0000259" key="10">
    <source>
        <dbReference type="PROSITE" id="PS50939"/>
    </source>
</evidence>
<name>A0AAV9V0J0_9PEZI</name>
<evidence type="ECO:0000313" key="12">
    <source>
        <dbReference type="Proteomes" id="UP001375240"/>
    </source>
</evidence>
<evidence type="ECO:0000313" key="11">
    <source>
        <dbReference type="EMBL" id="KAK6352853.1"/>
    </source>
</evidence>
<dbReference type="Pfam" id="PF03188">
    <property type="entry name" value="Cytochrom_B561"/>
    <property type="match status" value="1"/>
</dbReference>
<keyword evidence="3 8" id="KW-0812">Transmembrane</keyword>
<dbReference type="Pfam" id="PF16010">
    <property type="entry name" value="CDH-cyt"/>
    <property type="match status" value="1"/>
</dbReference>
<feature type="transmembrane region" description="Helical" evidence="8">
    <location>
        <begin position="254"/>
        <end position="274"/>
    </location>
</feature>
<evidence type="ECO:0000256" key="4">
    <source>
        <dbReference type="ARBA" id="ARBA00022982"/>
    </source>
</evidence>
<feature type="signal peptide" evidence="9">
    <location>
        <begin position="1"/>
        <end position="21"/>
    </location>
</feature>
<dbReference type="SMART" id="SM00664">
    <property type="entry name" value="DoH"/>
    <property type="match status" value="1"/>
</dbReference>
<evidence type="ECO:0000256" key="9">
    <source>
        <dbReference type="SAM" id="SignalP"/>
    </source>
</evidence>
<dbReference type="EMBL" id="JAVHNQ010000003">
    <property type="protein sequence ID" value="KAK6352853.1"/>
    <property type="molecule type" value="Genomic_DNA"/>
</dbReference>
<dbReference type="AlphaFoldDB" id="A0AAV9V0J0"/>
<feature type="transmembrane region" description="Helical" evidence="8">
    <location>
        <begin position="383"/>
        <end position="405"/>
    </location>
</feature>
<evidence type="ECO:0000256" key="6">
    <source>
        <dbReference type="ARBA" id="ARBA00023136"/>
    </source>
</evidence>
<evidence type="ECO:0000256" key="8">
    <source>
        <dbReference type="SAM" id="Phobius"/>
    </source>
</evidence>
<sequence length="432" mass="44616">MQLTLNTAALLLATLARVSSAQFARFVPPSDTSLTYRVNVPASTANSGSGPIFFQISGPASKQWIAVGQGTGMVGAHIYVIYADGNGNVTISPRTGKGHIEPLFNPDARVTLLAGSGVSNGQMTANVRCDNCLAMANARATDTRSTWLWAVKNGSPLDSSSTSAEIVQHDNNGLFTFDLTQATGGDSANPFVAAAPSPSSARTGTGANPTSNPSSAPASPSNAADASGASDSDSSGAAVIAVTDTARMLKVHGILMGLAFAVLFPLGAIILRLLPSPHKVDIHMGIQLIAFILAIAGLSYGIMLAQDFGLLKNKHPVIGMVVMGGLFFQPIVGLIHHWLFKVKGKRTVLAYIHTYWGRALMILGMVNGGLGLQLANNTTGGKIAYSVVAGVMGAAWLLAAGIYYARGGSQAALAAREAARKENASDGENGAR</sequence>
<keyword evidence="4" id="KW-0249">Electron transport</keyword>
<dbReference type="PROSITE" id="PS50939">
    <property type="entry name" value="CYTOCHROME_B561"/>
    <property type="match status" value="1"/>
</dbReference>
<accession>A0AAV9V0J0</accession>
<proteinExistence type="predicted"/>